<evidence type="ECO:0000256" key="1">
    <source>
        <dbReference type="SAM" id="Phobius"/>
    </source>
</evidence>
<feature type="transmembrane region" description="Helical" evidence="1">
    <location>
        <begin position="130"/>
        <end position="154"/>
    </location>
</feature>
<dbReference type="PANTHER" id="PTHR40076:SF1">
    <property type="entry name" value="MEMBRANE PROTEIN"/>
    <property type="match status" value="1"/>
</dbReference>
<evidence type="ECO:0000313" key="2">
    <source>
        <dbReference type="EMBL" id="MPM57868.1"/>
    </source>
</evidence>
<keyword evidence="1" id="KW-1133">Transmembrane helix</keyword>
<organism evidence="2">
    <name type="scientific">bioreactor metagenome</name>
    <dbReference type="NCBI Taxonomy" id="1076179"/>
    <lineage>
        <taxon>unclassified sequences</taxon>
        <taxon>metagenomes</taxon>
        <taxon>ecological metagenomes</taxon>
    </lineage>
</organism>
<comment type="caution">
    <text evidence="2">The sequence shown here is derived from an EMBL/GenBank/DDBJ whole genome shotgun (WGS) entry which is preliminary data.</text>
</comment>
<feature type="transmembrane region" description="Helical" evidence="1">
    <location>
        <begin position="64"/>
        <end position="84"/>
    </location>
</feature>
<proteinExistence type="predicted"/>
<dbReference type="AlphaFoldDB" id="A0A645AYL9"/>
<evidence type="ECO:0008006" key="3">
    <source>
        <dbReference type="Google" id="ProtNLM"/>
    </source>
</evidence>
<protein>
    <recommendedName>
        <fullName evidence="3">Zinc-ribbon domain-containing protein</fullName>
    </recommendedName>
</protein>
<keyword evidence="1" id="KW-0812">Transmembrane</keyword>
<keyword evidence="1" id="KW-0472">Membrane</keyword>
<gene>
    <name evidence="2" type="ORF">SDC9_104692</name>
</gene>
<dbReference type="InterPro" id="IPR010380">
    <property type="entry name" value="DUF975"/>
</dbReference>
<sequence length="267" mass="29008">MPFCSNCGKELNGEKFCPACGAPTAGGAAYGTQKRQQKSAYHELRARDLVEKALMVLKQKPLRLWGISLLCQLLTGLAAIFGVLPIISVPIAFVLSAGMTAVFLTGYRGNEVNSDALFAGFKRFFPVAGGMGWMGLWILIWGLIPIAGPVFAIIKSYSYRFVPYLMIQDEHISATEALRLSMKKTEGFKGRMFLADLIVWAACAVVLLVLGALSLIPRVGIVFTILAALVVIFLALSLPLLMGLINAACYEEIFVKEGRGTLPENEQ</sequence>
<name>A0A645AYL9_9ZZZZ</name>
<dbReference type="EMBL" id="VSSQ01016485">
    <property type="protein sequence ID" value="MPM57868.1"/>
    <property type="molecule type" value="Genomic_DNA"/>
</dbReference>
<feature type="transmembrane region" description="Helical" evidence="1">
    <location>
        <begin position="192"/>
        <end position="215"/>
    </location>
</feature>
<accession>A0A645AYL9</accession>
<dbReference type="PANTHER" id="PTHR40076">
    <property type="entry name" value="MEMBRANE PROTEIN-RELATED"/>
    <property type="match status" value="1"/>
</dbReference>
<reference evidence="2" key="1">
    <citation type="submission" date="2019-08" db="EMBL/GenBank/DDBJ databases">
        <authorList>
            <person name="Kucharzyk K."/>
            <person name="Murdoch R.W."/>
            <person name="Higgins S."/>
            <person name="Loffler F."/>
        </authorList>
    </citation>
    <scope>NUCLEOTIDE SEQUENCE</scope>
</reference>
<feature type="transmembrane region" description="Helical" evidence="1">
    <location>
        <begin position="221"/>
        <end position="249"/>
    </location>
</feature>